<dbReference type="AlphaFoldDB" id="S5ZTZ9"/>
<name>S5ZTZ9_THELN</name>
<protein>
    <submittedName>
        <fullName evidence="1">Uncharacterized protein</fullName>
    </submittedName>
</protein>
<sequence length="49" mass="5635">MEVAMTEGAKIWESIVPGESVLIEYDSLTLPYKGFYYLLTWARKKGMMS</sequence>
<dbReference type="Gene3D" id="3.40.50.11570">
    <property type="entry name" value="Protein of unknown function DUF257"/>
    <property type="match status" value="1"/>
</dbReference>
<dbReference type="KEGG" id="tlt:OCC_14555"/>
<dbReference type="HOGENOM" id="CLU_3131044_0_0_2"/>
<dbReference type="OrthoDB" id="372813at2157"/>
<dbReference type="STRING" id="523849.OCC_14555"/>
<reference evidence="1 2" key="1">
    <citation type="journal article" date="2012" name="J. Bacteriol.">
        <title>Genome sequence of the model hyperthermophilic archaeon Thermococcus litoralis NS-C.</title>
        <authorList>
            <person name="Gardner A.F."/>
            <person name="Kumar S."/>
            <person name="Perler F.B."/>
        </authorList>
    </citation>
    <scope>NUCLEOTIDE SEQUENCE [LARGE SCALE GENOMIC DNA]</scope>
    <source>
        <strain evidence="2">ATCC 51850 / DSM 5473 / JCM 8560 / NS-C</strain>
    </source>
</reference>
<evidence type="ECO:0000313" key="1">
    <source>
        <dbReference type="EMBL" id="AGT34384.1"/>
    </source>
</evidence>
<proteinExistence type="predicted"/>
<dbReference type="Proteomes" id="UP000015502">
    <property type="component" value="Chromosome"/>
</dbReference>
<accession>S5ZTZ9</accession>
<gene>
    <name evidence="1" type="ORF">OCC_14555</name>
</gene>
<evidence type="ECO:0000313" key="2">
    <source>
        <dbReference type="Proteomes" id="UP000015502"/>
    </source>
</evidence>
<keyword evidence="2" id="KW-1185">Reference proteome</keyword>
<dbReference type="PaxDb" id="523849-OCC_14555"/>
<dbReference type="GeneID" id="55636261"/>
<dbReference type="EMBL" id="CP006670">
    <property type="protein sequence ID" value="AGT34384.1"/>
    <property type="molecule type" value="Genomic_DNA"/>
</dbReference>
<organism evidence="1 2">
    <name type="scientific">Thermococcus litoralis (strain ATCC 51850 / DSM 5473 / JCM 8560 / NS-C)</name>
    <dbReference type="NCBI Taxonomy" id="523849"/>
    <lineage>
        <taxon>Archaea</taxon>
        <taxon>Methanobacteriati</taxon>
        <taxon>Methanobacteriota</taxon>
        <taxon>Thermococci</taxon>
        <taxon>Thermococcales</taxon>
        <taxon>Thermococcaceae</taxon>
        <taxon>Thermococcus</taxon>
    </lineage>
</organism>
<dbReference type="RefSeq" id="WP_020953839.1">
    <property type="nucleotide sequence ID" value="NC_022084.1"/>
</dbReference>